<dbReference type="AlphaFoldDB" id="X1A005"/>
<proteinExistence type="predicted"/>
<dbReference type="EMBL" id="BART01015806">
    <property type="protein sequence ID" value="GAG75149.1"/>
    <property type="molecule type" value="Genomic_DNA"/>
</dbReference>
<evidence type="ECO:0000313" key="1">
    <source>
        <dbReference type="EMBL" id="GAG75149.1"/>
    </source>
</evidence>
<organism evidence="1">
    <name type="scientific">marine sediment metagenome</name>
    <dbReference type="NCBI Taxonomy" id="412755"/>
    <lineage>
        <taxon>unclassified sequences</taxon>
        <taxon>metagenomes</taxon>
        <taxon>ecological metagenomes</taxon>
    </lineage>
</organism>
<accession>X1A005</accession>
<gene>
    <name evidence="1" type="ORF">S01H4_30591</name>
</gene>
<comment type="caution">
    <text evidence="1">The sequence shown here is derived from an EMBL/GenBank/DDBJ whole genome shotgun (WGS) entry which is preliminary data.</text>
</comment>
<feature type="non-terminal residue" evidence="1">
    <location>
        <position position="1"/>
    </location>
</feature>
<protein>
    <submittedName>
        <fullName evidence="1">Uncharacterized protein</fullName>
    </submittedName>
</protein>
<sequence length="84" mass="9796">DFRLKDFYRQSEKSVIWNKKLEKKVSWVGENVGTVLDKLKYDGEVMEIRGLIITESSFCFAEGLSYDIVTFDNLPHYLKNTLSV</sequence>
<reference evidence="1" key="1">
    <citation type="journal article" date="2014" name="Front. Microbiol.">
        <title>High frequency of phylogenetically diverse reductive dehalogenase-homologous genes in deep subseafloor sedimentary metagenomes.</title>
        <authorList>
            <person name="Kawai M."/>
            <person name="Futagami T."/>
            <person name="Toyoda A."/>
            <person name="Takaki Y."/>
            <person name="Nishi S."/>
            <person name="Hori S."/>
            <person name="Arai W."/>
            <person name="Tsubouchi T."/>
            <person name="Morono Y."/>
            <person name="Uchiyama I."/>
            <person name="Ito T."/>
            <person name="Fujiyama A."/>
            <person name="Inagaki F."/>
            <person name="Takami H."/>
        </authorList>
    </citation>
    <scope>NUCLEOTIDE SEQUENCE</scope>
    <source>
        <strain evidence="1">Expedition CK06-06</strain>
    </source>
</reference>
<name>X1A005_9ZZZZ</name>